<keyword evidence="1" id="KW-0238">DNA-binding</keyword>
<dbReference type="RefSeq" id="WP_087432513.1">
    <property type="nucleotide sequence ID" value="NZ_JAMDLV010000055.1"/>
</dbReference>
<keyword evidence="4" id="KW-1185">Reference proteome</keyword>
<dbReference type="SUPFAM" id="SSF47413">
    <property type="entry name" value="lambda repressor-like DNA-binding domains"/>
    <property type="match status" value="1"/>
</dbReference>
<evidence type="ECO:0000313" key="3">
    <source>
        <dbReference type="EMBL" id="MCY9521727.1"/>
    </source>
</evidence>
<evidence type="ECO:0000259" key="2">
    <source>
        <dbReference type="PROSITE" id="PS50943"/>
    </source>
</evidence>
<dbReference type="Gene3D" id="1.10.260.40">
    <property type="entry name" value="lambda repressor-like DNA-binding domains"/>
    <property type="match status" value="1"/>
</dbReference>
<evidence type="ECO:0000313" key="4">
    <source>
        <dbReference type="Proteomes" id="UP001207626"/>
    </source>
</evidence>
<dbReference type="PANTHER" id="PTHR46797">
    <property type="entry name" value="HTH-TYPE TRANSCRIPTIONAL REGULATOR"/>
    <property type="match status" value="1"/>
</dbReference>
<dbReference type="EMBL" id="JAMDLW010000026">
    <property type="protein sequence ID" value="MCY9521727.1"/>
    <property type="molecule type" value="Genomic_DNA"/>
</dbReference>
<dbReference type="InterPro" id="IPR001387">
    <property type="entry name" value="Cro/C1-type_HTH"/>
</dbReference>
<dbReference type="PANTHER" id="PTHR46797:SF1">
    <property type="entry name" value="METHYLPHOSPHONATE SYNTHASE"/>
    <property type="match status" value="1"/>
</dbReference>
<feature type="domain" description="HTH cro/C1-type" evidence="2">
    <location>
        <begin position="15"/>
        <end position="70"/>
    </location>
</feature>
<dbReference type="InterPro" id="IPR050807">
    <property type="entry name" value="TransReg_Diox_bact_type"/>
</dbReference>
<dbReference type="Pfam" id="PF01381">
    <property type="entry name" value="HTH_3"/>
    <property type="match status" value="1"/>
</dbReference>
<dbReference type="InterPro" id="IPR010982">
    <property type="entry name" value="Lambda_DNA-bd_dom_sf"/>
</dbReference>
<organism evidence="3 4">
    <name type="scientific">Paenibacillus apiarius</name>
    <dbReference type="NCBI Taxonomy" id="46240"/>
    <lineage>
        <taxon>Bacteria</taxon>
        <taxon>Bacillati</taxon>
        <taxon>Bacillota</taxon>
        <taxon>Bacilli</taxon>
        <taxon>Bacillales</taxon>
        <taxon>Paenibacillaceae</taxon>
        <taxon>Paenibacillus</taxon>
    </lineage>
</organism>
<accession>A0ABT4DWJ3</accession>
<sequence>MKATSFQYLTIGDIIRQYRSKANLMQTQLAKMSGVSTGYISKIENNEVERPPFEKAYLIATTLHIPIREIVHPYLEIGQKSDVFFGILNKLVKEQGANLSDVIIQTASACLYSRDMDSIDLMERLYQFVDQEVDNDSLKLALYDPHYPSIPWPRD</sequence>
<comment type="caution">
    <text evidence="3">The sequence shown here is derived from an EMBL/GenBank/DDBJ whole genome shotgun (WGS) entry which is preliminary data.</text>
</comment>
<dbReference type="SMART" id="SM00530">
    <property type="entry name" value="HTH_XRE"/>
    <property type="match status" value="1"/>
</dbReference>
<dbReference type="CDD" id="cd00093">
    <property type="entry name" value="HTH_XRE"/>
    <property type="match status" value="1"/>
</dbReference>
<gene>
    <name evidence="3" type="ORF">M5X09_19000</name>
</gene>
<evidence type="ECO:0000256" key="1">
    <source>
        <dbReference type="ARBA" id="ARBA00023125"/>
    </source>
</evidence>
<dbReference type="PROSITE" id="PS50943">
    <property type="entry name" value="HTH_CROC1"/>
    <property type="match status" value="1"/>
</dbReference>
<reference evidence="3 4" key="1">
    <citation type="submission" date="2022-05" db="EMBL/GenBank/DDBJ databases">
        <title>Genome Sequencing of Bee-Associated Microbes.</title>
        <authorList>
            <person name="Dunlap C."/>
        </authorList>
    </citation>
    <scope>NUCLEOTIDE SEQUENCE [LARGE SCALE GENOMIC DNA]</scope>
    <source>
        <strain evidence="3 4">NRRL NRS-1438</strain>
    </source>
</reference>
<dbReference type="Proteomes" id="UP001207626">
    <property type="component" value="Unassembled WGS sequence"/>
</dbReference>
<proteinExistence type="predicted"/>
<name>A0ABT4DWJ3_9BACL</name>
<protein>
    <submittedName>
        <fullName evidence="3">Helix-turn-helix domain-containing protein</fullName>
    </submittedName>
</protein>